<comment type="caution">
    <text evidence="2">The sequence shown here is derived from an EMBL/GenBank/DDBJ whole genome shotgun (WGS) entry which is preliminary data.</text>
</comment>
<organism evidence="2 3">
    <name type="scientific">Nesterenkonia aethiopica</name>
    <dbReference type="NCBI Taxonomy" id="269144"/>
    <lineage>
        <taxon>Bacteria</taxon>
        <taxon>Bacillati</taxon>
        <taxon>Actinomycetota</taxon>
        <taxon>Actinomycetes</taxon>
        <taxon>Micrococcales</taxon>
        <taxon>Micrococcaceae</taxon>
        <taxon>Nesterenkonia</taxon>
    </lineage>
</organism>
<dbReference type="RefSeq" id="WP_344681390.1">
    <property type="nucleotide sequence ID" value="NZ_BAAAVT010000014.1"/>
</dbReference>
<name>A0ABP6M0M2_9MICC</name>
<dbReference type="PANTHER" id="PTHR13887">
    <property type="entry name" value="GLUTATHIONE S-TRANSFERASE KAPPA"/>
    <property type="match status" value="1"/>
</dbReference>
<sequence length="212" mass="23071">MIDLDVWADVRCPWCWIGLRRLRRAASVLGEPLHVRRRSFLLEPDGPVSPGQTTATVATSEWGLSSAQWESTSRRLRTEGRREGLDLAVDGALMFDSRPVHRLLKLAAVTDHIDAEAAWDATFAAHFIRNERLGDVGVLRAMAAGWGLRAEEIDGALAGGAFSEEVAHDLREAQRLSVESVPTVVAPDGRRVSGAAPVEDLVRFMAAAGAVR</sequence>
<proteinExistence type="predicted"/>
<dbReference type="Gene3D" id="3.40.30.10">
    <property type="entry name" value="Glutaredoxin"/>
    <property type="match status" value="1"/>
</dbReference>
<dbReference type="Proteomes" id="UP001500236">
    <property type="component" value="Unassembled WGS sequence"/>
</dbReference>
<keyword evidence="3" id="KW-1185">Reference proteome</keyword>
<evidence type="ECO:0000313" key="2">
    <source>
        <dbReference type="EMBL" id="GAA3069692.1"/>
    </source>
</evidence>
<dbReference type="PANTHER" id="PTHR13887:SF41">
    <property type="entry name" value="THIOREDOXIN SUPERFAMILY PROTEIN"/>
    <property type="match status" value="1"/>
</dbReference>
<dbReference type="InterPro" id="IPR001853">
    <property type="entry name" value="DSBA-like_thioredoxin_dom"/>
</dbReference>
<protein>
    <submittedName>
        <fullName evidence="2">DsbA family oxidoreductase</fullName>
    </submittedName>
</protein>
<reference evidence="3" key="1">
    <citation type="journal article" date="2019" name="Int. J. Syst. Evol. Microbiol.">
        <title>The Global Catalogue of Microorganisms (GCM) 10K type strain sequencing project: providing services to taxonomists for standard genome sequencing and annotation.</title>
        <authorList>
            <consortium name="The Broad Institute Genomics Platform"/>
            <consortium name="The Broad Institute Genome Sequencing Center for Infectious Disease"/>
            <person name="Wu L."/>
            <person name="Ma J."/>
        </authorList>
    </citation>
    <scope>NUCLEOTIDE SEQUENCE [LARGE SCALE GENOMIC DNA]</scope>
    <source>
        <strain evidence="3">JCM 14309</strain>
    </source>
</reference>
<evidence type="ECO:0000313" key="3">
    <source>
        <dbReference type="Proteomes" id="UP001500236"/>
    </source>
</evidence>
<gene>
    <name evidence="2" type="ORF">GCM10010529_22680</name>
</gene>
<dbReference type="InterPro" id="IPR036249">
    <property type="entry name" value="Thioredoxin-like_sf"/>
</dbReference>
<dbReference type="EMBL" id="BAAAVT010000014">
    <property type="protein sequence ID" value="GAA3069692.1"/>
    <property type="molecule type" value="Genomic_DNA"/>
</dbReference>
<dbReference type="Pfam" id="PF01323">
    <property type="entry name" value="DSBA"/>
    <property type="match status" value="1"/>
</dbReference>
<evidence type="ECO:0000259" key="1">
    <source>
        <dbReference type="Pfam" id="PF01323"/>
    </source>
</evidence>
<dbReference type="SUPFAM" id="SSF52833">
    <property type="entry name" value="Thioredoxin-like"/>
    <property type="match status" value="1"/>
</dbReference>
<accession>A0ABP6M0M2</accession>
<feature type="domain" description="DSBA-like thioredoxin" evidence="1">
    <location>
        <begin position="4"/>
        <end position="203"/>
    </location>
</feature>